<dbReference type="GO" id="GO:0043590">
    <property type="term" value="C:bacterial nucleoid"/>
    <property type="evidence" value="ECO:0007669"/>
    <property type="project" value="TreeGrafter"/>
</dbReference>
<evidence type="ECO:0000256" key="9">
    <source>
        <dbReference type="PIRNR" id="PIRNR003128"/>
    </source>
</evidence>
<dbReference type="GO" id="GO:0009432">
    <property type="term" value="P:SOS response"/>
    <property type="evidence" value="ECO:0007669"/>
    <property type="project" value="TreeGrafter"/>
</dbReference>
<dbReference type="GO" id="GO:0016887">
    <property type="term" value="F:ATP hydrolysis activity"/>
    <property type="evidence" value="ECO:0007669"/>
    <property type="project" value="InterPro"/>
</dbReference>
<dbReference type="Proteomes" id="UP000279799">
    <property type="component" value="Chromosome"/>
</dbReference>
<comment type="similarity">
    <text evidence="2 9">Belongs to the RecN family.</text>
</comment>
<organism evidence="12 13">
    <name type="scientific">Actinobacillus delphinicola</name>
    <dbReference type="NCBI Taxonomy" id="51161"/>
    <lineage>
        <taxon>Bacteria</taxon>
        <taxon>Pseudomonadati</taxon>
        <taxon>Pseudomonadota</taxon>
        <taxon>Gammaproteobacteria</taxon>
        <taxon>Pasteurellales</taxon>
        <taxon>Pasteurellaceae</taxon>
        <taxon>Actinobacillus</taxon>
    </lineage>
</organism>
<dbReference type="NCBIfam" id="NF008121">
    <property type="entry name" value="PRK10869.1"/>
    <property type="match status" value="1"/>
</dbReference>
<evidence type="ECO:0000256" key="2">
    <source>
        <dbReference type="ARBA" id="ARBA00009441"/>
    </source>
</evidence>
<evidence type="ECO:0000256" key="5">
    <source>
        <dbReference type="ARBA" id="ARBA00022763"/>
    </source>
</evidence>
<dbReference type="OrthoDB" id="9806954at2"/>
<evidence type="ECO:0000313" key="12">
    <source>
        <dbReference type="EMBL" id="VEJ09995.1"/>
    </source>
</evidence>
<evidence type="ECO:0000256" key="8">
    <source>
        <dbReference type="ARBA" id="ARBA00033408"/>
    </source>
</evidence>
<feature type="domain" description="Rad50/SbcC-type AAA" evidence="11">
    <location>
        <begin position="4"/>
        <end position="215"/>
    </location>
</feature>
<comment type="function">
    <text evidence="1 9">May be involved in recombinational repair of damaged DNA.</text>
</comment>
<dbReference type="AlphaFoldDB" id="A0A448TVN3"/>
<keyword evidence="4" id="KW-0547">Nucleotide-binding</keyword>
<protein>
    <recommendedName>
        <fullName evidence="3 9">DNA repair protein RecN</fullName>
    </recommendedName>
    <alternativeName>
        <fullName evidence="8 9">Recombination protein N</fullName>
    </alternativeName>
</protein>
<evidence type="ECO:0000259" key="11">
    <source>
        <dbReference type="Pfam" id="PF13476"/>
    </source>
</evidence>
<keyword evidence="10" id="KW-0175">Coiled coil</keyword>
<sequence length="558" mass="62249">MLTQLTINHFAIVHHVDIEFATGMSVITGETGAGKSIALDALGVCLGQRTDSTMLRDNENRADICAVFHISPENPAYTWLIEQELQDTDNPENCILRRVISPDGRSKSFINSTPVSAQQLKLLGQFLVQINGQHAAQQLLKPEYQMQLLDCYCEHTSVLNQMQADYSNWKNLQQQVATFHQKCQENAAKKQLLEYQVAELDEFALKENEYEELEKEHTRLSNSETLSMLSQSASQLLSENEEVNIESLLYRATQHIGELVELDAQYAEVNTLLQEALIQIQEASSELQILSSNIEQDPALLQDVEDRLSQCINLARKHNVKPEALYQLHQQLKQELTELVDFSESEQTLIEEENKAYRHALETAERLHQSRMEKATVLSQQVTENIQKLAMENAIFSIELNFDENKLTAKGADSIAFNLRSNLGQQAQALNKTASGGELSRIALTLQVLTSHKNAIPTLIFDEIDVGISGATASVVGQLLRNLGAHTQVICVTHLPQVACCGHHHFAVEKHVVNDKTETMMKKLTPATRVHALAKLLGGSEITETALANAEEMLALVS</sequence>
<feature type="coiled-coil region" evidence="10">
    <location>
        <begin position="196"/>
        <end position="223"/>
    </location>
</feature>
<dbReference type="FunFam" id="3.40.50.300:FF:000356">
    <property type="entry name" value="DNA repair protein RecN"/>
    <property type="match status" value="1"/>
</dbReference>
<dbReference type="PANTHER" id="PTHR11059">
    <property type="entry name" value="DNA REPAIR PROTEIN RECN"/>
    <property type="match status" value="1"/>
</dbReference>
<evidence type="ECO:0000256" key="3">
    <source>
        <dbReference type="ARBA" id="ARBA00021315"/>
    </source>
</evidence>
<dbReference type="PIRSF" id="PIRSF003128">
    <property type="entry name" value="RecN"/>
    <property type="match status" value="1"/>
</dbReference>
<dbReference type="GO" id="GO:0005524">
    <property type="term" value="F:ATP binding"/>
    <property type="evidence" value="ECO:0007669"/>
    <property type="project" value="UniProtKB-KW"/>
</dbReference>
<keyword evidence="7 9" id="KW-0234">DNA repair</keyword>
<dbReference type="InterPro" id="IPR004604">
    <property type="entry name" value="DNA_recomb/repair_RecN"/>
</dbReference>
<evidence type="ECO:0000256" key="6">
    <source>
        <dbReference type="ARBA" id="ARBA00022840"/>
    </source>
</evidence>
<dbReference type="EMBL" id="LR134510">
    <property type="protein sequence ID" value="VEJ09995.1"/>
    <property type="molecule type" value="Genomic_DNA"/>
</dbReference>
<evidence type="ECO:0000256" key="4">
    <source>
        <dbReference type="ARBA" id="ARBA00022741"/>
    </source>
</evidence>
<keyword evidence="6" id="KW-0067">ATP-binding</keyword>
<evidence type="ECO:0000313" key="13">
    <source>
        <dbReference type="Proteomes" id="UP000279799"/>
    </source>
</evidence>
<feature type="coiled-coil region" evidence="10">
    <location>
        <begin position="266"/>
        <end position="293"/>
    </location>
</feature>
<evidence type="ECO:0000256" key="7">
    <source>
        <dbReference type="ARBA" id="ARBA00023204"/>
    </source>
</evidence>
<gene>
    <name evidence="12" type="primary">recN</name>
    <name evidence="12" type="ORF">NCTC12871_01494</name>
</gene>
<dbReference type="InterPro" id="IPR038729">
    <property type="entry name" value="Rad50/SbcC_AAA"/>
</dbReference>
<dbReference type="SUPFAM" id="SSF52540">
    <property type="entry name" value="P-loop containing nucleoside triphosphate hydrolases"/>
    <property type="match status" value="2"/>
</dbReference>
<reference evidence="12 13" key="1">
    <citation type="submission" date="2018-12" db="EMBL/GenBank/DDBJ databases">
        <authorList>
            <consortium name="Pathogen Informatics"/>
        </authorList>
    </citation>
    <scope>NUCLEOTIDE SEQUENCE [LARGE SCALE GENOMIC DNA]</scope>
    <source>
        <strain evidence="12 13">NCTC12871</strain>
    </source>
</reference>
<keyword evidence="13" id="KW-1185">Reference proteome</keyword>
<dbReference type="GO" id="GO:0006310">
    <property type="term" value="P:DNA recombination"/>
    <property type="evidence" value="ECO:0007669"/>
    <property type="project" value="InterPro"/>
</dbReference>
<dbReference type="KEGG" id="adp:NCTC12871_01494"/>
<dbReference type="RefSeq" id="WP_126600365.1">
    <property type="nucleotide sequence ID" value="NZ_LR134510.1"/>
</dbReference>
<name>A0A448TVN3_9PAST</name>
<dbReference type="NCBIfam" id="TIGR00634">
    <property type="entry name" value="recN"/>
    <property type="match status" value="1"/>
</dbReference>
<dbReference type="Pfam" id="PF13476">
    <property type="entry name" value="AAA_23"/>
    <property type="match status" value="1"/>
</dbReference>
<keyword evidence="5 9" id="KW-0227">DNA damage</keyword>
<dbReference type="PANTHER" id="PTHR11059:SF0">
    <property type="entry name" value="DNA REPAIR PROTEIN RECN"/>
    <property type="match status" value="1"/>
</dbReference>
<dbReference type="GO" id="GO:0006302">
    <property type="term" value="P:double-strand break repair"/>
    <property type="evidence" value="ECO:0007669"/>
    <property type="project" value="InterPro"/>
</dbReference>
<dbReference type="InterPro" id="IPR027417">
    <property type="entry name" value="P-loop_NTPase"/>
</dbReference>
<dbReference type="Gene3D" id="3.40.50.300">
    <property type="entry name" value="P-loop containing nucleotide triphosphate hydrolases"/>
    <property type="match status" value="2"/>
</dbReference>
<dbReference type="CDD" id="cd03241">
    <property type="entry name" value="ABC_RecN"/>
    <property type="match status" value="2"/>
</dbReference>
<proteinExistence type="inferred from homology"/>
<evidence type="ECO:0000256" key="10">
    <source>
        <dbReference type="SAM" id="Coils"/>
    </source>
</evidence>
<dbReference type="FunFam" id="3.40.50.300:FF:000319">
    <property type="entry name" value="DNA repair protein RecN"/>
    <property type="match status" value="1"/>
</dbReference>
<accession>A0A448TVN3</accession>
<evidence type="ECO:0000256" key="1">
    <source>
        <dbReference type="ARBA" id="ARBA00003618"/>
    </source>
</evidence>